<dbReference type="PATRIC" id="fig|1305737.6.peg.3539"/>
<protein>
    <submittedName>
        <fullName evidence="1">Uncharacterized protein</fullName>
    </submittedName>
</protein>
<dbReference type="Proteomes" id="UP000050421">
    <property type="component" value="Unassembled WGS sequence"/>
</dbReference>
<evidence type="ECO:0000313" key="1">
    <source>
        <dbReference type="EMBL" id="KPQ13079.1"/>
    </source>
</evidence>
<name>A0A0P7XZ27_9BACT</name>
<dbReference type="EMBL" id="LJXT01000105">
    <property type="protein sequence ID" value="KPQ13079.1"/>
    <property type="molecule type" value="Genomic_DNA"/>
</dbReference>
<comment type="caution">
    <text evidence="1">The sequence shown here is derived from an EMBL/GenBank/DDBJ whole genome shotgun (WGS) entry which is preliminary data.</text>
</comment>
<proteinExistence type="predicted"/>
<organism evidence="1 2">
    <name type="scientific">Algoriphagus marincola HL-49</name>
    <dbReference type="NCBI Taxonomy" id="1305737"/>
    <lineage>
        <taxon>Bacteria</taxon>
        <taxon>Pseudomonadati</taxon>
        <taxon>Bacteroidota</taxon>
        <taxon>Cytophagia</taxon>
        <taxon>Cytophagales</taxon>
        <taxon>Cyclobacteriaceae</taxon>
        <taxon>Algoriphagus</taxon>
    </lineage>
</organism>
<evidence type="ECO:0000313" key="2">
    <source>
        <dbReference type="Proteomes" id="UP000050421"/>
    </source>
</evidence>
<dbReference type="AlphaFoldDB" id="A0A0P7XZ27"/>
<reference evidence="1 2" key="1">
    <citation type="submission" date="2015-09" db="EMBL/GenBank/DDBJ databases">
        <title>Identification and resolution of microdiversity through metagenomic sequencing of parallel consortia.</title>
        <authorList>
            <person name="Nelson W.C."/>
            <person name="Romine M.F."/>
            <person name="Lindemann S.R."/>
        </authorList>
    </citation>
    <scope>NUCLEOTIDE SEQUENCE [LARGE SCALE GENOMIC DNA]</scope>
    <source>
        <strain evidence="1">HL-49</strain>
    </source>
</reference>
<gene>
    <name evidence="1" type="ORF">HLUCCX10_14130</name>
</gene>
<sequence length="43" mass="4945">MTGGRVLVDQQNSLLMKIRSLGNFAISKMPIHLQKEEMLFQKI</sequence>
<accession>A0A0P7XZ27</accession>
<dbReference type="STRING" id="1305737.GCA_000526355_00054"/>